<dbReference type="InterPro" id="IPR001173">
    <property type="entry name" value="Glyco_trans_2-like"/>
</dbReference>
<dbReference type="EMBL" id="MFEI01000034">
    <property type="protein sequence ID" value="OGE80337.1"/>
    <property type="molecule type" value="Genomic_DNA"/>
</dbReference>
<evidence type="ECO:0000259" key="2">
    <source>
        <dbReference type="Pfam" id="PF00535"/>
    </source>
</evidence>
<proteinExistence type="predicted"/>
<dbReference type="Gene3D" id="3.90.550.10">
    <property type="entry name" value="Spore Coat Polysaccharide Biosynthesis Protein SpsA, Chain A"/>
    <property type="match status" value="1"/>
</dbReference>
<feature type="transmembrane region" description="Helical" evidence="1">
    <location>
        <begin position="287"/>
        <end position="308"/>
    </location>
</feature>
<sequence length="314" mass="35806">MYHTKRVALVLPAYNEEVLIVPTIERAPEIIDKIFVVNDGSTDKTADLVIKKSITDKRVELVNQPRNLGLGQAIITGYLTAAKQGYDYIVVAGGDNQMPLEMTDKLLDPLVERRADYAKGNRFFRNDQAINKMPRLRMAVNSLMSFAAKIASGYYHIFDVVDGFTVITREAVEAIDWTKAWKGYGYNTDYLIRLNAAGFKVVDVSRPAIYLDGVRQSQIKAFHYAVTVGPMIIRGFFWRLWHKYFIRNFHPLFFFYWAGITLFPAGVIFSIYLVINKFTIDTVTGGKAIFAALLLIFGFQSLLFAMWFDKEESK</sequence>
<dbReference type="STRING" id="1817822.A2826_02685"/>
<dbReference type="AlphaFoldDB" id="A0A1F5NRQ4"/>
<dbReference type="Proteomes" id="UP000177912">
    <property type="component" value="Unassembled WGS sequence"/>
</dbReference>
<keyword evidence="1" id="KW-0812">Transmembrane</keyword>
<evidence type="ECO:0000313" key="4">
    <source>
        <dbReference type="Proteomes" id="UP000177912"/>
    </source>
</evidence>
<feature type="transmembrane region" description="Helical" evidence="1">
    <location>
        <begin position="253"/>
        <end position="275"/>
    </location>
</feature>
<dbReference type="InterPro" id="IPR050256">
    <property type="entry name" value="Glycosyltransferase_2"/>
</dbReference>
<accession>A0A1F5NRQ4</accession>
<dbReference type="CDD" id="cd04179">
    <property type="entry name" value="DPM_DPG-synthase_like"/>
    <property type="match status" value="1"/>
</dbReference>
<dbReference type="SUPFAM" id="SSF53448">
    <property type="entry name" value="Nucleotide-diphospho-sugar transferases"/>
    <property type="match status" value="1"/>
</dbReference>
<feature type="domain" description="Glycosyltransferase 2-like" evidence="2">
    <location>
        <begin position="10"/>
        <end position="174"/>
    </location>
</feature>
<organism evidence="3 4">
    <name type="scientific">Candidatus Doudnabacteria bacterium RIFCSPHIGHO2_01_FULL_43_23</name>
    <dbReference type="NCBI Taxonomy" id="1817822"/>
    <lineage>
        <taxon>Bacteria</taxon>
        <taxon>Candidatus Doudnaibacteriota</taxon>
    </lineage>
</organism>
<protein>
    <recommendedName>
        <fullName evidence="2">Glycosyltransferase 2-like domain-containing protein</fullName>
    </recommendedName>
</protein>
<comment type="caution">
    <text evidence="3">The sequence shown here is derived from an EMBL/GenBank/DDBJ whole genome shotgun (WGS) entry which is preliminary data.</text>
</comment>
<keyword evidence="1" id="KW-1133">Transmembrane helix</keyword>
<evidence type="ECO:0000313" key="3">
    <source>
        <dbReference type="EMBL" id="OGE80337.1"/>
    </source>
</evidence>
<reference evidence="3 4" key="1">
    <citation type="journal article" date="2016" name="Nat. Commun.">
        <title>Thousands of microbial genomes shed light on interconnected biogeochemical processes in an aquifer system.</title>
        <authorList>
            <person name="Anantharaman K."/>
            <person name="Brown C.T."/>
            <person name="Hug L.A."/>
            <person name="Sharon I."/>
            <person name="Castelle C.J."/>
            <person name="Probst A.J."/>
            <person name="Thomas B.C."/>
            <person name="Singh A."/>
            <person name="Wilkins M.J."/>
            <person name="Karaoz U."/>
            <person name="Brodie E.L."/>
            <person name="Williams K.H."/>
            <person name="Hubbard S.S."/>
            <person name="Banfield J.F."/>
        </authorList>
    </citation>
    <scope>NUCLEOTIDE SEQUENCE [LARGE SCALE GENOMIC DNA]</scope>
</reference>
<dbReference type="Pfam" id="PF00535">
    <property type="entry name" value="Glycos_transf_2"/>
    <property type="match status" value="1"/>
</dbReference>
<name>A0A1F5NRQ4_9BACT</name>
<evidence type="ECO:0000256" key="1">
    <source>
        <dbReference type="SAM" id="Phobius"/>
    </source>
</evidence>
<keyword evidence="1" id="KW-0472">Membrane</keyword>
<dbReference type="PANTHER" id="PTHR48090:SF7">
    <property type="entry name" value="RFBJ PROTEIN"/>
    <property type="match status" value="1"/>
</dbReference>
<gene>
    <name evidence="3" type="ORF">A2826_02685</name>
</gene>
<feature type="transmembrane region" description="Helical" evidence="1">
    <location>
        <begin position="221"/>
        <end position="241"/>
    </location>
</feature>
<dbReference type="PANTHER" id="PTHR48090">
    <property type="entry name" value="UNDECAPRENYL-PHOSPHATE 4-DEOXY-4-FORMAMIDO-L-ARABINOSE TRANSFERASE-RELATED"/>
    <property type="match status" value="1"/>
</dbReference>
<dbReference type="InterPro" id="IPR029044">
    <property type="entry name" value="Nucleotide-diphossugar_trans"/>
</dbReference>